<evidence type="ECO:0000259" key="2">
    <source>
        <dbReference type="PROSITE" id="PS50072"/>
    </source>
</evidence>
<proteinExistence type="predicted"/>
<dbReference type="AlphaFoldDB" id="R0IAU8"/>
<organism evidence="3 4">
    <name type="scientific">Capsella rubella</name>
    <dbReference type="NCBI Taxonomy" id="81985"/>
    <lineage>
        <taxon>Eukaryota</taxon>
        <taxon>Viridiplantae</taxon>
        <taxon>Streptophyta</taxon>
        <taxon>Embryophyta</taxon>
        <taxon>Tracheophyta</taxon>
        <taxon>Spermatophyta</taxon>
        <taxon>Magnoliopsida</taxon>
        <taxon>eudicotyledons</taxon>
        <taxon>Gunneridae</taxon>
        <taxon>Pentapetalae</taxon>
        <taxon>rosids</taxon>
        <taxon>malvids</taxon>
        <taxon>Brassicales</taxon>
        <taxon>Brassicaceae</taxon>
        <taxon>Camelineae</taxon>
        <taxon>Capsella</taxon>
    </lineage>
</organism>
<dbReference type="FunFam" id="2.40.100.10:FF:000040">
    <property type="entry name" value="Peptidyl-prolyl cis-trans isomerase B"/>
    <property type="match status" value="1"/>
</dbReference>
<accession>R0IAU8</accession>
<sequence>MAGSLSIPYPGNPVSLSNVSSSTNDIVINKRIHSYSSSARQNMMLRNAKLLSPSAKFQPSSIEPPQNSRRTTVGTSPSSLERNCKLSRRNLSKSSLLLLLGTQTALTPLLDFSKAQAADTPINNPNPTNCVDRVPTKKAFIDVSIDGEPVGRIIIGLYGDDVPAGAARFSSIVSGKAGISYRRKEFVKIMPGYVQHGGIRSYGVDAERATAAVGSLQNLIEEWERGRRGEICNENRAGSVGIVVRDPSKPPPKTKLVARNGKFVVEEEVNAVGPNGTEFVITAVDSPELEDSVLVIGKVLEGMGVVDKIRQVKTVRDNTSSPYFRYTLLLTLGFELCFSFLRSRVKIVVLVNRVAKVIGDKRAVVAERGFNRPYSKVVVTSCGLIESQSL</sequence>
<keyword evidence="4" id="KW-1185">Reference proteome</keyword>
<dbReference type="Pfam" id="PF00160">
    <property type="entry name" value="Pro_isomerase"/>
    <property type="match status" value="1"/>
</dbReference>
<protein>
    <recommendedName>
        <fullName evidence="2">PPIase cyclophilin-type domain-containing protein</fullName>
    </recommendedName>
</protein>
<dbReference type="PROSITE" id="PS50072">
    <property type="entry name" value="CSA_PPIASE_2"/>
    <property type="match status" value="1"/>
</dbReference>
<dbReference type="GO" id="GO:0009507">
    <property type="term" value="C:chloroplast"/>
    <property type="evidence" value="ECO:0007669"/>
    <property type="project" value="TreeGrafter"/>
</dbReference>
<dbReference type="Gene3D" id="2.40.100.10">
    <property type="entry name" value="Cyclophilin-like"/>
    <property type="match status" value="1"/>
</dbReference>
<dbReference type="eggNOG" id="KOG0865">
    <property type="taxonomic scope" value="Eukaryota"/>
</dbReference>
<feature type="region of interest" description="Disordered" evidence="1">
    <location>
        <begin position="54"/>
        <end position="80"/>
    </location>
</feature>
<gene>
    <name evidence="3" type="ORF">CARUB_v10020433mg</name>
</gene>
<dbReference type="EMBL" id="KB870806">
    <property type="protein sequence ID" value="EOA35265.1"/>
    <property type="molecule type" value="Genomic_DNA"/>
</dbReference>
<evidence type="ECO:0000313" key="4">
    <source>
        <dbReference type="Proteomes" id="UP000029121"/>
    </source>
</evidence>
<dbReference type="STRING" id="81985.R0IAU8"/>
<reference evidence="4" key="1">
    <citation type="journal article" date="2013" name="Nat. Genet.">
        <title>The Capsella rubella genome and the genomic consequences of rapid mating system evolution.</title>
        <authorList>
            <person name="Slotte T."/>
            <person name="Hazzouri K.M."/>
            <person name="Agren J.A."/>
            <person name="Koenig D."/>
            <person name="Maumus F."/>
            <person name="Guo Y.L."/>
            <person name="Steige K."/>
            <person name="Platts A.E."/>
            <person name="Escobar J.S."/>
            <person name="Newman L.K."/>
            <person name="Wang W."/>
            <person name="Mandakova T."/>
            <person name="Vello E."/>
            <person name="Smith L.M."/>
            <person name="Henz S.R."/>
            <person name="Steffen J."/>
            <person name="Takuno S."/>
            <person name="Brandvain Y."/>
            <person name="Coop G."/>
            <person name="Andolfatto P."/>
            <person name="Hu T.T."/>
            <person name="Blanchette M."/>
            <person name="Clark R.M."/>
            <person name="Quesneville H."/>
            <person name="Nordborg M."/>
            <person name="Gaut B.S."/>
            <person name="Lysak M.A."/>
            <person name="Jenkins J."/>
            <person name="Grimwood J."/>
            <person name="Chapman J."/>
            <person name="Prochnik S."/>
            <person name="Shu S."/>
            <person name="Rokhsar D."/>
            <person name="Schmutz J."/>
            <person name="Weigel D."/>
            <person name="Wright S.I."/>
        </authorList>
    </citation>
    <scope>NUCLEOTIDE SEQUENCE [LARGE SCALE GENOMIC DNA]</scope>
    <source>
        <strain evidence="4">cv. Monte Gargano</strain>
    </source>
</reference>
<feature type="compositionally biased region" description="Polar residues" evidence="1">
    <location>
        <begin position="55"/>
        <end position="80"/>
    </location>
</feature>
<dbReference type="InterPro" id="IPR002130">
    <property type="entry name" value="Cyclophilin-type_PPIase_dom"/>
</dbReference>
<dbReference type="PANTHER" id="PTHR47724:SF1">
    <property type="entry name" value="PEPTIDYL-PROLYL CIS-TRANS ISOMERASE CYP26-2, CHLOROPLASTIC"/>
    <property type="match status" value="1"/>
</dbReference>
<dbReference type="InterPro" id="IPR029000">
    <property type="entry name" value="Cyclophilin-like_dom_sf"/>
</dbReference>
<dbReference type="PANTHER" id="PTHR47724">
    <property type="entry name" value="PEPTIDYL-PROLYL CIS-TRANS ISOMERASE CYP26-2, CHLOROPLASTIC"/>
    <property type="match status" value="1"/>
</dbReference>
<evidence type="ECO:0000313" key="3">
    <source>
        <dbReference type="EMBL" id="EOA35265.1"/>
    </source>
</evidence>
<dbReference type="Proteomes" id="UP000029121">
    <property type="component" value="Unassembled WGS sequence"/>
</dbReference>
<evidence type="ECO:0000256" key="1">
    <source>
        <dbReference type="SAM" id="MobiDB-lite"/>
    </source>
</evidence>
<feature type="domain" description="PPIase cyclophilin-type" evidence="2">
    <location>
        <begin position="140"/>
        <end position="384"/>
    </location>
</feature>
<name>R0IAU8_9BRAS</name>
<dbReference type="GO" id="GO:0003755">
    <property type="term" value="F:peptidyl-prolyl cis-trans isomerase activity"/>
    <property type="evidence" value="ECO:0007669"/>
    <property type="project" value="InterPro"/>
</dbReference>
<dbReference type="SUPFAM" id="SSF50891">
    <property type="entry name" value="Cyclophilin-like"/>
    <property type="match status" value="1"/>
</dbReference>
<dbReference type="InterPro" id="IPR044185">
    <property type="entry name" value="CYP26-2-like"/>
</dbReference>